<dbReference type="PATRIC" id="fig|1345697.3.peg.1650"/>
<keyword evidence="2 3" id="KW-0186">Copper</keyword>
<dbReference type="OrthoDB" id="9811998at2"/>
<comment type="similarity">
    <text evidence="1">Belongs to the SCO1/2 family.</text>
</comment>
<keyword evidence="4" id="KW-1015">Disulfide bond</keyword>
<accession>S5YZ63</accession>
<dbReference type="PANTHER" id="PTHR12151:SF25">
    <property type="entry name" value="LINALOOL DEHYDRATASE_ISOMERASE DOMAIN-CONTAINING PROTEIN"/>
    <property type="match status" value="1"/>
</dbReference>
<reference evidence="6 7" key="1">
    <citation type="journal article" date="2014" name="Genome Announc.">
        <title>Complete Genome Sequence of the Thermophilic Polychlorinated Biphenyl Degrader Geobacillus sp. Strain JF8 (NBRC 109937).</title>
        <authorList>
            <person name="Shintani M."/>
            <person name="Ohtsubo Y."/>
            <person name="Fukuda K."/>
            <person name="Hosoyama A."/>
            <person name="Ohji S."/>
            <person name="Yamazoe A."/>
            <person name="Fujita N."/>
            <person name="Nagata Y."/>
            <person name="Tsuda M."/>
            <person name="Hatta T."/>
            <person name="Kimbara K."/>
        </authorList>
    </citation>
    <scope>NUCLEOTIDE SEQUENCE [LARGE SCALE GENOMIC DNA]</scope>
    <source>
        <strain evidence="6 7">JF8</strain>
    </source>
</reference>
<name>S5YZ63_GEOG3</name>
<dbReference type="Gene3D" id="3.40.30.10">
    <property type="entry name" value="Glutaredoxin"/>
    <property type="match status" value="1"/>
</dbReference>
<evidence type="ECO:0000259" key="5">
    <source>
        <dbReference type="PROSITE" id="PS51352"/>
    </source>
</evidence>
<evidence type="ECO:0000256" key="2">
    <source>
        <dbReference type="ARBA" id="ARBA00023008"/>
    </source>
</evidence>
<dbReference type="PROSITE" id="PS51352">
    <property type="entry name" value="THIOREDOXIN_2"/>
    <property type="match status" value="1"/>
</dbReference>
<dbReference type="SUPFAM" id="SSF52833">
    <property type="entry name" value="Thioredoxin-like"/>
    <property type="match status" value="1"/>
</dbReference>
<dbReference type="STRING" id="1921421.M493_08620"/>
<feature type="binding site" evidence="3">
    <location>
        <position position="167"/>
    </location>
    <ligand>
        <name>Cu cation</name>
        <dbReference type="ChEBI" id="CHEBI:23378"/>
    </ligand>
</feature>
<evidence type="ECO:0000313" key="7">
    <source>
        <dbReference type="Proteomes" id="UP000015500"/>
    </source>
</evidence>
<dbReference type="InterPro" id="IPR013766">
    <property type="entry name" value="Thioredoxin_domain"/>
</dbReference>
<feature type="domain" description="Thioredoxin" evidence="5">
    <location>
        <begin position="39"/>
        <end position="205"/>
    </location>
</feature>
<dbReference type="RefSeq" id="WP_020959805.1">
    <property type="nucleotide sequence ID" value="NC_022080.4"/>
</dbReference>
<feature type="binding site" evidence="3">
    <location>
        <position position="77"/>
    </location>
    <ligand>
        <name>Cu cation</name>
        <dbReference type="ChEBI" id="CHEBI:23378"/>
    </ligand>
</feature>
<dbReference type="InterPro" id="IPR036249">
    <property type="entry name" value="Thioredoxin-like_sf"/>
</dbReference>
<dbReference type="Proteomes" id="UP000015500">
    <property type="component" value="Chromosome"/>
</dbReference>
<organism evidence="6 7">
    <name type="scientific">Geobacillus genomosp. 3</name>
    <dbReference type="NCBI Taxonomy" id="1921421"/>
    <lineage>
        <taxon>Bacteria</taxon>
        <taxon>Bacillati</taxon>
        <taxon>Bacillota</taxon>
        <taxon>Bacilli</taxon>
        <taxon>Bacillales</taxon>
        <taxon>Anoxybacillaceae</taxon>
        <taxon>Geobacillus</taxon>
    </lineage>
</organism>
<evidence type="ECO:0000313" key="6">
    <source>
        <dbReference type="EMBL" id="AGT31999.1"/>
    </source>
</evidence>
<dbReference type="KEGG" id="gjf:M493_08620"/>
<dbReference type="HOGENOM" id="CLU_050131_4_4_9"/>
<dbReference type="AlphaFoldDB" id="S5YZ63"/>
<keyword evidence="3" id="KW-0479">Metal-binding</keyword>
<dbReference type="InterPro" id="IPR003782">
    <property type="entry name" value="SCO1/SenC"/>
</dbReference>
<evidence type="ECO:0000256" key="3">
    <source>
        <dbReference type="PIRSR" id="PIRSR603782-1"/>
    </source>
</evidence>
<dbReference type="EMBL" id="CP006254">
    <property type="protein sequence ID" value="AGT31999.1"/>
    <property type="molecule type" value="Genomic_DNA"/>
</dbReference>
<evidence type="ECO:0000256" key="4">
    <source>
        <dbReference type="PIRSR" id="PIRSR603782-2"/>
    </source>
</evidence>
<dbReference type="PANTHER" id="PTHR12151">
    <property type="entry name" value="ELECTRON TRANSPORT PROTIN SCO1/SENC FAMILY MEMBER"/>
    <property type="match status" value="1"/>
</dbReference>
<sequence>MRKTAAILFALMFGIGLLWYGTDGFQAFTSETARRLAILQEPKPLPVVHLEDQSGHTFSWPGRDGKWKLATFMYTQCGDICPVIEMNLRRVYDAVHRSSPGEPLEFFSISFDNKRDTPEMLQHHAHHYGADGVTWRMARVPDDGELKQLLNALGVIVIPDGRGGYEHNAAFYLINEQGRIVRIFDYNNPEMVSAELVRLLEDETSKVVKP</sequence>
<dbReference type="GO" id="GO:0046872">
    <property type="term" value="F:metal ion binding"/>
    <property type="evidence" value="ECO:0007669"/>
    <property type="project" value="UniProtKB-KW"/>
</dbReference>
<dbReference type="Pfam" id="PF02630">
    <property type="entry name" value="SCO1-SenC"/>
    <property type="match status" value="1"/>
</dbReference>
<dbReference type="CDD" id="cd02968">
    <property type="entry name" value="SCO"/>
    <property type="match status" value="1"/>
</dbReference>
<keyword evidence="7" id="KW-1185">Reference proteome</keyword>
<evidence type="ECO:0000256" key="1">
    <source>
        <dbReference type="ARBA" id="ARBA00010996"/>
    </source>
</evidence>
<proteinExistence type="inferred from homology"/>
<protein>
    <recommendedName>
        <fullName evidence="5">Thioredoxin domain-containing protein</fullName>
    </recommendedName>
</protein>
<gene>
    <name evidence="6" type="ORF">M493_08620</name>
</gene>
<feature type="binding site" evidence="3">
    <location>
        <position position="81"/>
    </location>
    <ligand>
        <name>Cu cation</name>
        <dbReference type="ChEBI" id="CHEBI:23378"/>
    </ligand>
</feature>
<feature type="disulfide bond" description="Redox-active" evidence="4">
    <location>
        <begin position="77"/>
        <end position="81"/>
    </location>
</feature>